<dbReference type="GO" id="GO:0051287">
    <property type="term" value="F:NAD binding"/>
    <property type="evidence" value="ECO:0007669"/>
    <property type="project" value="UniProtKB-ARBA"/>
</dbReference>
<evidence type="ECO:0000256" key="2">
    <source>
        <dbReference type="ARBA" id="ARBA00022777"/>
    </source>
</evidence>
<dbReference type="GO" id="GO:0019674">
    <property type="term" value="P:NAD+ metabolic process"/>
    <property type="evidence" value="ECO:0007669"/>
    <property type="project" value="InterPro"/>
</dbReference>
<organism evidence="7 8">
    <name type="scientific">Breznakibacter xylanolyticus</name>
    <dbReference type="NCBI Taxonomy" id="990"/>
    <lineage>
        <taxon>Bacteria</taxon>
        <taxon>Pseudomonadati</taxon>
        <taxon>Bacteroidota</taxon>
        <taxon>Bacteroidia</taxon>
        <taxon>Marinilabiliales</taxon>
        <taxon>Marinilabiliaceae</taxon>
        <taxon>Breznakibacter</taxon>
    </lineage>
</organism>
<feature type="binding site" evidence="6">
    <location>
        <begin position="170"/>
        <end position="171"/>
    </location>
    <ligand>
        <name>NAD(+)</name>
        <dbReference type="ChEBI" id="CHEBI:57540"/>
    </ligand>
</feature>
<feature type="binding site" evidence="6">
    <location>
        <position position="235"/>
    </location>
    <ligand>
        <name>NAD(+)</name>
        <dbReference type="ChEBI" id="CHEBI:57540"/>
    </ligand>
</feature>
<keyword evidence="8" id="KW-1185">Reference proteome</keyword>
<name>A0A2W7NL06_9BACT</name>
<feature type="binding site" evidence="6">
    <location>
        <position position="200"/>
    </location>
    <ligand>
        <name>NAD(+)</name>
        <dbReference type="ChEBI" id="CHEBI:57540"/>
    </ligand>
</feature>
<keyword evidence="6" id="KW-0067">ATP-binding</keyword>
<dbReference type="GO" id="GO:0046872">
    <property type="term" value="F:metal ion binding"/>
    <property type="evidence" value="ECO:0007669"/>
    <property type="project" value="UniProtKB-UniRule"/>
</dbReference>
<proteinExistence type="inferred from homology"/>
<dbReference type="InterPro" id="IPR016064">
    <property type="entry name" value="NAD/diacylglycerol_kinase_sf"/>
</dbReference>
<evidence type="ECO:0000256" key="6">
    <source>
        <dbReference type="HAMAP-Rule" id="MF_00361"/>
    </source>
</evidence>
<accession>A0A2W7NL06</accession>
<dbReference type="Pfam" id="PF01513">
    <property type="entry name" value="NAD_kinase"/>
    <property type="match status" value="1"/>
</dbReference>
<dbReference type="Pfam" id="PF20143">
    <property type="entry name" value="NAD_kinase_C"/>
    <property type="match status" value="1"/>
</dbReference>
<reference evidence="7 8" key="1">
    <citation type="submission" date="2018-06" db="EMBL/GenBank/DDBJ databases">
        <title>Genomic Encyclopedia of Archaeal and Bacterial Type Strains, Phase II (KMG-II): from individual species to whole genera.</title>
        <authorList>
            <person name="Goeker M."/>
        </authorList>
    </citation>
    <scope>NUCLEOTIDE SEQUENCE [LARGE SCALE GENOMIC DNA]</scope>
    <source>
        <strain evidence="7 8">DSM 6779</strain>
    </source>
</reference>
<dbReference type="InterPro" id="IPR017438">
    <property type="entry name" value="ATP-NAD_kinase_N"/>
</dbReference>
<dbReference type="PANTHER" id="PTHR20275:SF0">
    <property type="entry name" value="NAD KINASE"/>
    <property type="match status" value="1"/>
</dbReference>
<dbReference type="GO" id="GO:0006741">
    <property type="term" value="P:NADP+ biosynthetic process"/>
    <property type="evidence" value="ECO:0007669"/>
    <property type="project" value="UniProtKB-UniRule"/>
</dbReference>
<comment type="similarity">
    <text evidence="6">Belongs to the NAD kinase family.</text>
</comment>
<dbReference type="Proteomes" id="UP000249239">
    <property type="component" value="Unassembled WGS sequence"/>
</dbReference>
<comment type="caution">
    <text evidence="7">The sequence shown here is derived from an EMBL/GenBank/DDBJ whole genome shotgun (WGS) entry which is preliminary data.</text>
</comment>
<dbReference type="GO" id="GO:0005737">
    <property type="term" value="C:cytoplasm"/>
    <property type="evidence" value="ECO:0007669"/>
    <property type="project" value="UniProtKB-SubCell"/>
</dbReference>
<comment type="function">
    <text evidence="6">Involved in the regulation of the intracellular balance of NAD and NADP, and is a key enzyme in the biosynthesis of NADP. Catalyzes specifically the phosphorylation on 2'-hydroxyl of the adenosine moiety of NAD to yield NADP.</text>
</comment>
<dbReference type="EC" id="2.7.1.23" evidence="6"/>
<dbReference type="Gene3D" id="2.60.200.30">
    <property type="entry name" value="Probable inorganic polyphosphate/atp-NAD kinase, domain 2"/>
    <property type="match status" value="1"/>
</dbReference>
<sequence length="314" mass="34673">MLFFLTWPGVGSQLGRFHFKRTGVKVAVFGKRFEASFMPHCIDLFQFLDDNGCHVWIYAPFLDFLEQEMGFLPRVAGCYSDAAGLSGCELLLSIGGDGTILEAVTLVRDSGIPVAGINSGRLGFLADVSGEELIPAMTDILQKNYHIRELNLLQVETSGGDFGELNFALNELSIAKRDNSSMITVHAWLNGEFLSSYWSDGLIIATPTGSTAYSLSVGGPIMHPQAQSFVISPIAPHNLTVRPLVIPDHFEMELKVDARGGKFMASLDSRSRVMDQETIIKVRKAGFSVRMIVRQPNFYCTLRKKLMWGADARN</sequence>
<keyword evidence="6" id="KW-0547">Nucleotide-binding</keyword>
<feature type="binding site" evidence="6">
    <location>
        <begin position="97"/>
        <end position="98"/>
    </location>
    <ligand>
        <name>NAD(+)</name>
        <dbReference type="ChEBI" id="CHEBI:57540"/>
    </ligand>
</feature>
<dbReference type="EMBL" id="QKZK01000009">
    <property type="protein sequence ID" value="PZX17354.1"/>
    <property type="molecule type" value="Genomic_DNA"/>
</dbReference>
<dbReference type="NCBIfam" id="NF002521">
    <property type="entry name" value="PRK01911.1"/>
    <property type="match status" value="1"/>
</dbReference>
<dbReference type="AlphaFoldDB" id="A0A2W7NL06"/>
<protein>
    <recommendedName>
        <fullName evidence="6">NAD kinase</fullName>
        <ecNumber evidence="6">2.7.1.23</ecNumber>
    </recommendedName>
    <alternativeName>
        <fullName evidence="6">ATP-dependent NAD kinase</fullName>
    </alternativeName>
</protein>
<evidence type="ECO:0000313" key="7">
    <source>
        <dbReference type="EMBL" id="PZX17354.1"/>
    </source>
</evidence>
<comment type="catalytic activity">
    <reaction evidence="5 6">
        <text>NAD(+) + ATP = ADP + NADP(+) + H(+)</text>
        <dbReference type="Rhea" id="RHEA:18629"/>
        <dbReference type="ChEBI" id="CHEBI:15378"/>
        <dbReference type="ChEBI" id="CHEBI:30616"/>
        <dbReference type="ChEBI" id="CHEBI:57540"/>
        <dbReference type="ChEBI" id="CHEBI:58349"/>
        <dbReference type="ChEBI" id="CHEBI:456216"/>
        <dbReference type="EC" id="2.7.1.23"/>
    </reaction>
</comment>
<keyword evidence="4 6" id="KW-0520">NAD</keyword>
<comment type="cofactor">
    <cofactor evidence="6">
        <name>a divalent metal cation</name>
        <dbReference type="ChEBI" id="CHEBI:60240"/>
    </cofactor>
</comment>
<comment type="subcellular location">
    <subcellularLocation>
        <location evidence="6">Cytoplasm</location>
    </subcellularLocation>
</comment>
<keyword evidence="2 6" id="KW-0418">Kinase</keyword>
<dbReference type="GO" id="GO:0003951">
    <property type="term" value="F:NAD+ kinase activity"/>
    <property type="evidence" value="ECO:0007669"/>
    <property type="project" value="UniProtKB-UniRule"/>
</dbReference>
<feature type="binding site" evidence="6">
    <location>
        <begin position="211"/>
        <end position="216"/>
    </location>
    <ligand>
        <name>NAD(+)</name>
        <dbReference type="ChEBI" id="CHEBI:57540"/>
    </ligand>
</feature>
<evidence type="ECO:0000256" key="1">
    <source>
        <dbReference type="ARBA" id="ARBA00022679"/>
    </source>
</evidence>
<evidence type="ECO:0000313" key="8">
    <source>
        <dbReference type="Proteomes" id="UP000249239"/>
    </source>
</evidence>
<dbReference type="InterPro" id="IPR017437">
    <property type="entry name" value="ATP-NAD_kinase_PpnK-typ_C"/>
</dbReference>
<comment type="caution">
    <text evidence="6">Lacks conserved residue(s) required for the propagation of feature annotation.</text>
</comment>
<gene>
    <name evidence="6" type="primary">nadK</name>
    <name evidence="7" type="ORF">LX69_01403</name>
</gene>
<dbReference type="GO" id="GO:0005524">
    <property type="term" value="F:ATP binding"/>
    <property type="evidence" value="ECO:0007669"/>
    <property type="project" value="UniProtKB-KW"/>
</dbReference>
<dbReference type="PANTHER" id="PTHR20275">
    <property type="entry name" value="NAD KINASE"/>
    <property type="match status" value="1"/>
</dbReference>
<evidence type="ECO:0000256" key="5">
    <source>
        <dbReference type="ARBA" id="ARBA00047925"/>
    </source>
</evidence>
<keyword evidence="3 6" id="KW-0521">NADP</keyword>
<keyword evidence="6" id="KW-0963">Cytoplasm</keyword>
<dbReference type="Gene3D" id="3.40.50.10330">
    <property type="entry name" value="Probable inorganic polyphosphate/atp-NAD kinase, domain 1"/>
    <property type="match status" value="1"/>
</dbReference>
<evidence type="ECO:0000256" key="3">
    <source>
        <dbReference type="ARBA" id="ARBA00022857"/>
    </source>
</evidence>
<keyword evidence="1 6" id="KW-0808">Transferase</keyword>
<dbReference type="SUPFAM" id="SSF111331">
    <property type="entry name" value="NAD kinase/diacylglycerol kinase-like"/>
    <property type="match status" value="1"/>
</dbReference>
<evidence type="ECO:0000256" key="4">
    <source>
        <dbReference type="ARBA" id="ARBA00023027"/>
    </source>
</evidence>
<dbReference type="HAMAP" id="MF_00361">
    <property type="entry name" value="NAD_kinase"/>
    <property type="match status" value="1"/>
</dbReference>
<dbReference type="InterPro" id="IPR002504">
    <property type="entry name" value="NADK"/>
</dbReference>
<feature type="active site" description="Proton acceptor" evidence="6">
    <location>
        <position position="97"/>
    </location>
</feature>